<accession>A0A1Q9JEX4</accession>
<dbReference type="Gene3D" id="3.40.50.2000">
    <property type="entry name" value="Glycogen Phosphorylase B"/>
    <property type="match status" value="2"/>
</dbReference>
<comment type="caution">
    <text evidence="3">The sequence shown here is derived from an EMBL/GenBank/DDBJ whole genome shotgun (WGS) entry which is preliminary data.</text>
</comment>
<dbReference type="EMBL" id="MJIE01000001">
    <property type="protein sequence ID" value="OLR54776.1"/>
    <property type="molecule type" value="Genomic_DNA"/>
</dbReference>
<proteinExistence type="predicted"/>
<dbReference type="Pfam" id="PF00534">
    <property type="entry name" value="Glycos_transf_1"/>
    <property type="match status" value="1"/>
</dbReference>
<dbReference type="PANTHER" id="PTHR12526:SF630">
    <property type="entry name" value="GLYCOSYLTRANSFERASE"/>
    <property type="match status" value="1"/>
</dbReference>
<dbReference type="GO" id="GO:0016757">
    <property type="term" value="F:glycosyltransferase activity"/>
    <property type="evidence" value="ECO:0007669"/>
    <property type="project" value="InterPro"/>
</dbReference>
<gene>
    <name evidence="3" type="ORF">BHK98_00940</name>
</gene>
<dbReference type="Proteomes" id="UP000187404">
    <property type="component" value="Unassembled WGS sequence"/>
</dbReference>
<protein>
    <recommendedName>
        <fullName evidence="5">Glycosyltransferase</fullName>
    </recommendedName>
</protein>
<dbReference type="STRING" id="1261640.BHK98_00940"/>
<evidence type="ECO:0008006" key="5">
    <source>
        <dbReference type="Google" id="ProtNLM"/>
    </source>
</evidence>
<evidence type="ECO:0000259" key="2">
    <source>
        <dbReference type="Pfam" id="PF13439"/>
    </source>
</evidence>
<dbReference type="RefSeq" id="WP_075711795.1">
    <property type="nucleotide sequence ID" value="NZ_MJIE01000001.1"/>
</dbReference>
<organism evidence="3 4">
    <name type="scientific">Hornefia porci</name>
    <dbReference type="NCBI Taxonomy" id="2652292"/>
    <lineage>
        <taxon>Bacteria</taxon>
        <taxon>Bacillati</taxon>
        <taxon>Bacillota</taxon>
        <taxon>Clostridia</taxon>
        <taxon>Peptostreptococcales</taxon>
        <taxon>Anaerovoracaceae</taxon>
        <taxon>Hornefia</taxon>
    </lineage>
</organism>
<evidence type="ECO:0000259" key="1">
    <source>
        <dbReference type="Pfam" id="PF00534"/>
    </source>
</evidence>
<name>A0A1Q9JEX4_9FIRM</name>
<dbReference type="CDD" id="cd03820">
    <property type="entry name" value="GT4_AmsD-like"/>
    <property type="match status" value="1"/>
</dbReference>
<feature type="domain" description="Glycosyltransferase subfamily 4-like N-terminal" evidence="2">
    <location>
        <begin position="17"/>
        <end position="177"/>
    </location>
</feature>
<dbReference type="SUPFAM" id="SSF53756">
    <property type="entry name" value="UDP-Glycosyltransferase/glycogen phosphorylase"/>
    <property type="match status" value="1"/>
</dbReference>
<keyword evidence="4" id="KW-1185">Reference proteome</keyword>
<dbReference type="AlphaFoldDB" id="A0A1Q9JEX4"/>
<dbReference type="InterPro" id="IPR001296">
    <property type="entry name" value="Glyco_trans_1"/>
</dbReference>
<feature type="domain" description="Glycosyl transferase family 1" evidence="1">
    <location>
        <begin position="187"/>
        <end position="337"/>
    </location>
</feature>
<sequence>MDKEIKICFVVHNFADYGGVGVVAANLADAFAERYSVSLVSLLDDGRPAAYHLADRVRYIKLLRGEFRLRNQQRKLFKKIRRMLKKEEIDVAVILGHYTGFLMSPVRPFVKTRFVFCDHGALMNQWDDRKNRAMRRLSAMVCDKVITLTERTKEDYIKRFHMRRDRVDCIYNWIDQELSEPETYDIQSKRIVSAGRFGIEKGFDLMVRIFEIVVRRHPDWHLDLYGDGEMFDEVDAYVREHNLSENVHLMGFYDNVREVFGKYAFYVMPSYREGLPVVLLEAKCCRLPIVSFDILTGPGEIIRDGVDGLLIPPYDTECFADAVSFLMDNPEKRKEMSGHSQENLNLFSRETIFRQWEQLILSLADRRGRRE</sequence>
<dbReference type="OrthoDB" id="9807097at2"/>
<reference evidence="3 4" key="1">
    <citation type="journal article" date="2016" name="Appl. Environ. Microbiol.">
        <title>Function and Phylogeny of Bacterial Butyryl Coenzyme A:Acetate Transferases and Their Diversity in the Proximal Colon of Swine.</title>
        <authorList>
            <person name="Trachsel J."/>
            <person name="Bayles D.O."/>
            <person name="Looft T."/>
            <person name="Levine U.Y."/>
            <person name="Allen H.K."/>
        </authorList>
    </citation>
    <scope>NUCLEOTIDE SEQUENCE [LARGE SCALE GENOMIC DNA]</scope>
    <source>
        <strain evidence="3 4">68-3-10</strain>
    </source>
</reference>
<dbReference type="Pfam" id="PF13439">
    <property type="entry name" value="Glyco_transf_4"/>
    <property type="match status" value="1"/>
</dbReference>
<dbReference type="PANTHER" id="PTHR12526">
    <property type="entry name" value="GLYCOSYLTRANSFERASE"/>
    <property type="match status" value="1"/>
</dbReference>
<dbReference type="InterPro" id="IPR028098">
    <property type="entry name" value="Glyco_trans_4-like_N"/>
</dbReference>
<evidence type="ECO:0000313" key="3">
    <source>
        <dbReference type="EMBL" id="OLR54776.1"/>
    </source>
</evidence>
<evidence type="ECO:0000313" key="4">
    <source>
        <dbReference type="Proteomes" id="UP000187404"/>
    </source>
</evidence>